<gene>
    <name evidence="11" type="ORF">EQM13_17480</name>
</gene>
<feature type="domain" description="MotA/TolQ/ExbB proton channel" evidence="9">
    <location>
        <begin position="106"/>
        <end position="221"/>
    </location>
</feature>
<comment type="similarity">
    <text evidence="7">Belongs to the exbB/tolQ family.</text>
</comment>
<dbReference type="GO" id="GO:0006935">
    <property type="term" value="P:chemotaxis"/>
    <property type="evidence" value="ECO:0007669"/>
    <property type="project" value="InterPro"/>
</dbReference>
<dbReference type="Proteomes" id="UP000287969">
    <property type="component" value="Chromosome"/>
</dbReference>
<dbReference type="OrthoDB" id="9806929at2"/>
<feature type="transmembrane region" description="Helical" evidence="8">
    <location>
        <begin position="32"/>
        <end position="54"/>
    </location>
</feature>
<dbReference type="PANTHER" id="PTHR30433">
    <property type="entry name" value="CHEMOTAXIS PROTEIN MOTA"/>
    <property type="match status" value="1"/>
</dbReference>
<dbReference type="InterPro" id="IPR002898">
    <property type="entry name" value="MotA_ExbB_proton_chnl"/>
</dbReference>
<accession>A0A410QH22</accession>
<evidence type="ECO:0000259" key="9">
    <source>
        <dbReference type="Pfam" id="PF01618"/>
    </source>
</evidence>
<evidence type="ECO:0000313" key="11">
    <source>
        <dbReference type="EMBL" id="QAT63225.1"/>
    </source>
</evidence>
<evidence type="ECO:0000256" key="5">
    <source>
        <dbReference type="ARBA" id="ARBA00022989"/>
    </source>
</evidence>
<evidence type="ECO:0000256" key="6">
    <source>
        <dbReference type="ARBA" id="ARBA00023136"/>
    </source>
</evidence>
<evidence type="ECO:0000256" key="7">
    <source>
        <dbReference type="RuleBase" id="RU004057"/>
    </source>
</evidence>
<feature type="transmembrane region" description="Helical" evidence="8">
    <location>
        <begin position="184"/>
        <end position="203"/>
    </location>
</feature>
<dbReference type="GO" id="GO:0071978">
    <property type="term" value="P:bacterial-type flagellum-dependent swarming motility"/>
    <property type="evidence" value="ECO:0007669"/>
    <property type="project" value="InterPro"/>
</dbReference>
<dbReference type="KEGG" id="spoa:EQM13_17480"/>
<keyword evidence="6 8" id="KW-0472">Membrane</keyword>
<evidence type="ECO:0000256" key="4">
    <source>
        <dbReference type="ARBA" id="ARBA00022779"/>
    </source>
</evidence>
<proteinExistence type="inferred from homology"/>
<evidence type="ECO:0000256" key="1">
    <source>
        <dbReference type="ARBA" id="ARBA00004651"/>
    </source>
</evidence>
<dbReference type="InterPro" id="IPR046786">
    <property type="entry name" value="MotA_N"/>
</dbReference>
<organism evidence="11 12">
    <name type="scientific">Acidilutibacter cellobiosedens</name>
    <dbReference type="NCBI Taxonomy" id="2507161"/>
    <lineage>
        <taxon>Bacteria</taxon>
        <taxon>Bacillati</taxon>
        <taxon>Bacillota</taxon>
        <taxon>Tissierellia</taxon>
        <taxon>Tissierellales</taxon>
        <taxon>Acidilutibacteraceae</taxon>
        <taxon>Acidilutibacter</taxon>
    </lineage>
</organism>
<feature type="transmembrane region" description="Helical" evidence="8">
    <location>
        <begin position="7"/>
        <end position="26"/>
    </location>
</feature>
<evidence type="ECO:0000256" key="2">
    <source>
        <dbReference type="ARBA" id="ARBA00022475"/>
    </source>
</evidence>
<evidence type="ECO:0000313" key="12">
    <source>
        <dbReference type="Proteomes" id="UP000287969"/>
    </source>
</evidence>
<evidence type="ECO:0000256" key="8">
    <source>
        <dbReference type="SAM" id="Phobius"/>
    </source>
</evidence>
<dbReference type="PROSITE" id="PS51257">
    <property type="entry name" value="PROKAR_LIPOPROTEIN"/>
    <property type="match status" value="1"/>
</dbReference>
<dbReference type="GO" id="GO:0015031">
    <property type="term" value="P:protein transport"/>
    <property type="evidence" value="ECO:0007669"/>
    <property type="project" value="UniProtKB-KW"/>
</dbReference>
<comment type="subcellular location">
    <subcellularLocation>
        <location evidence="1">Cell membrane</location>
        <topology evidence="1">Multi-pass membrane protein</topology>
    </subcellularLocation>
    <subcellularLocation>
        <location evidence="7">Membrane</location>
        <topology evidence="7">Multi-pass membrane protein</topology>
    </subcellularLocation>
</comment>
<dbReference type="AlphaFoldDB" id="A0A410QH22"/>
<dbReference type="GO" id="GO:0005886">
    <property type="term" value="C:plasma membrane"/>
    <property type="evidence" value="ECO:0007669"/>
    <property type="project" value="UniProtKB-SubCell"/>
</dbReference>
<name>A0A410QH22_9FIRM</name>
<dbReference type="Pfam" id="PF20560">
    <property type="entry name" value="MotA_N"/>
    <property type="match status" value="1"/>
</dbReference>
<dbReference type="Pfam" id="PF01618">
    <property type="entry name" value="MotA_ExbB"/>
    <property type="match status" value="1"/>
</dbReference>
<keyword evidence="7" id="KW-0813">Transport</keyword>
<dbReference type="InterPro" id="IPR047055">
    <property type="entry name" value="MotA-like"/>
</dbReference>
<keyword evidence="4" id="KW-0283">Flagellar rotation</keyword>
<keyword evidence="12" id="KW-1185">Reference proteome</keyword>
<feature type="domain" description="Motility protein A N-terminal" evidence="10">
    <location>
        <begin position="9"/>
        <end position="91"/>
    </location>
</feature>
<protein>
    <submittedName>
        <fullName evidence="11">Motility protein A</fullName>
    </submittedName>
</protein>
<evidence type="ECO:0000256" key="3">
    <source>
        <dbReference type="ARBA" id="ARBA00022692"/>
    </source>
</evidence>
<dbReference type="RefSeq" id="WP_083381805.1">
    <property type="nucleotide sequence ID" value="NZ_CP035282.1"/>
</dbReference>
<feature type="transmembrane region" description="Helical" evidence="8">
    <location>
        <begin position="147"/>
        <end position="172"/>
    </location>
</feature>
<keyword evidence="7" id="KW-0653">Protein transport</keyword>
<keyword evidence="2" id="KW-1003">Cell membrane</keyword>
<dbReference type="EMBL" id="CP035282">
    <property type="protein sequence ID" value="QAT63225.1"/>
    <property type="molecule type" value="Genomic_DNA"/>
</dbReference>
<sequence length="269" mass="30225">MSRSKSTWIGLIIGVGCIAISIMASGDIRTFLNLPSFCITIGGTVGAVVLSFPVDRLKTLRPVMKKAFINEKFDVEKDIDTIVSLAEITRKEGFLALEDTVDEITDDKFLKEGIMLIIDGADKDQLMESLQTEIYFMKQRHKKGWEMLDMIGSEVTSLGLVGTYVGLIPMLINLEDPTKLGPLMAIELVTSFYGAFLAYVIFLPMSKRLKVMNANEVTRKELFIEGLMAIEESQNPKVIRERLTFYMMSKGGKDLRSQQEDKFKIKEVA</sequence>
<keyword evidence="5 8" id="KW-1133">Transmembrane helix</keyword>
<reference evidence="12" key="1">
    <citation type="submission" date="2019-01" db="EMBL/GenBank/DDBJ databases">
        <title>Draft genomes of a novel of Sporanaerobacter strains.</title>
        <authorList>
            <person name="Ma S."/>
        </authorList>
    </citation>
    <scope>NUCLEOTIDE SEQUENCE [LARGE SCALE GENOMIC DNA]</scope>
    <source>
        <strain evidence="12">NJN-17</strain>
    </source>
</reference>
<evidence type="ECO:0000259" key="10">
    <source>
        <dbReference type="Pfam" id="PF20560"/>
    </source>
</evidence>
<keyword evidence="3 8" id="KW-0812">Transmembrane</keyword>